<dbReference type="AlphaFoldDB" id="A0A0B2QJP0"/>
<dbReference type="EC" id="2.5.1.84" evidence="1"/>
<proteinExistence type="predicted"/>
<reference evidence="1" key="1">
    <citation type="submission" date="2014-07" db="EMBL/GenBank/DDBJ databases">
        <title>Identification of a novel salt tolerance gene in wild soybean by whole-genome sequencing.</title>
        <authorList>
            <person name="Lam H.-M."/>
            <person name="Qi X."/>
            <person name="Li M.-W."/>
            <person name="Liu X."/>
            <person name="Xie M."/>
            <person name="Ni M."/>
            <person name="Xu X."/>
        </authorList>
    </citation>
    <scope>NUCLEOTIDE SEQUENCE [LARGE SCALE GENOMIC DNA]</scope>
    <source>
        <tissue evidence="1">Root</tissue>
    </source>
</reference>
<organism evidence="1">
    <name type="scientific">Glycine soja</name>
    <name type="common">Wild soybean</name>
    <dbReference type="NCBI Taxonomy" id="3848"/>
    <lineage>
        <taxon>Eukaryota</taxon>
        <taxon>Viridiplantae</taxon>
        <taxon>Streptophyta</taxon>
        <taxon>Embryophyta</taxon>
        <taxon>Tracheophyta</taxon>
        <taxon>Spermatophyta</taxon>
        <taxon>Magnoliopsida</taxon>
        <taxon>eudicotyledons</taxon>
        <taxon>Gunneridae</taxon>
        <taxon>Pentapetalae</taxon>
        <taxon>rosids</taxon>
        <taxon>fabids</taxon>
        <taxon>Fabales</taxon>
        <taxon>Fabaceae</taxon>
        <taxon>Papilionoideae</taxon>
        <taxon>50 kb inversion clade</taxon>
        <taxon>NPAAA clade</taxon>
        <taxon>indigoferoid/millettioid clade</taxon>
        <taxon>Phaseoleae</taxon>
        <taxon>Glycine</taxon>
        <taxon>Glycine subgen. Soja</taxon>
    </lineage>
</organism>
<feature type="non-terminal residue" evidence="1">
    <location>
        <position position="58"/>
    </location>
</feature>
<dbReference type="CDD" id="cd09272">
    <property type="entry name" value="RNase_HI_RT_Ty1"/>
    <property type="match status" value="1"/>
</dbReference>
<evidence type="ECO:0000313" key="1">
    <source>
        <dbReference type="EMBL" id="KHN20424.1"/>
    </source>
</evidence>
<keyword evidence="1" id="KW-0808">Transferase</keyword>
<dbReference type="EMBL" id="KN658473">
    <property type="protein sequence ID" value="KHN20424.1"/>
    <property type="molecule type" value="Genomic_DNA"/>
</dbReference>
<gene>
    <name evidence="1" type="ORF">glysoja_045573</name>
</gene>
<feature type="non-terminal residue" evidence="1">
    <location>
        <position position="1"/>
    </location>
</feature>
<dbReference type="Proteomes" id="UP000053555">
    <property type="component" value="Unassembled WGS sequence"/>
</dbReference>
<dbReference type="GO" id="GO:0052923">
    <property type="term" value="F:all-trans-nonaprenyl-diphosphate synthase (geranyl-diphosphate specific) activity"/>
    <property type="evidence" value="ECO:0007669"/>
    <property type="project" value="UniProtKB-EC"/>
</dbReference>
<accession>A0A0B2QJP0</accession>
<sequence>LINELKVSSDEAVELIVDSKSAIDLAKNPVAHGRSKHIDTKFHFLRDRVSKDRIKLRH</sequence>
<name>A0A0B2QJP0_GLYSO</name>
<protein>
    <submittedName>
        <fullName evidence="1">Retrovirus-related Pol polyprotein from transposon TNT 1-94</fullName>
        <ecNumber evidence="1">2.5.1.84</ecNumber>
    </submittedName>
</protein>